<dbReference type="WBParaSite" id="Hba_16365">
    <property type="protein sequence ID" value="Hba_16365"/>
    <property type="gene ID" value="Hba_16365"/>
</dbReference>
<accession>A0A1I7XFB3</accession>
<evidence type="ECO:0000313" key="1">
    <source>
        <dbReference type="Proteomes" id="UP000095283"/>
    </source>
</evidence>
<keyword evidence="1" id="KW-1185">Reference proteome</keyword>
<dbReference type="Proteomes" id="UP000095283">
    <property type="component" value="Unplaced"/>
</dbReference>
<evidence type="ECO:0000313" key="2">
    <source>
        <dbReference type="WBParaSite" id="Hba_16365"/>
    </source>
</evidence>
<organism evidence="1 2">
    <name type="scientific">Heterorhabditis bacteriophora</name>
    <name type="common">Entomopathogenic nematode worm</name>
    <dbReference type="NCBI Taxonomy" id="37862"/>
    <lineage>
        <taxon>Eukaryota</taxon>
        <taxon>Metazoa</taxon>
        <taxon>Ecdysozoa</taxon>
        <taxon>Nematoda</taxon>
        <taxon>Chromadorea</taxon>
        <taxon>Rhabditida</taxon>
        <taxon>Rhabditina</taxon>
        <taxon>Rhabditomorpha</taxon>
        <taxon>Strongyloidea</taxon>
        <taxon>Heterorhabditidae</taxon>
        <taxon>Heterorhabditis</taxon>
    </lineage>
</organism>
<reference evidence="2" key="1">
    <citation type="submission" date="2016-11" db="UniProtKB">
        <authorList>
            <consortium name="WormBaseParasite"/>
        </authorList>
    </citation>
    <scope>IDENTIFICATION</scope>
</reference>
<name>A0A1I7XFB3_HETBA</name>
<protein>
    <submittedName>
        <fullName evidence="2">DUF4817 domain-containing protein</fullName>
    </submittedName>
</protein>
<sequence>MSQISLNFLASELLFNVQSSMHYRHPLVRARREEDTVNKLYVTKMAVRQTVKRYQELLTIIELDISTGLNTRSWRRDNSEVLPAAVSRRLEQRYLVIKFT</sequence>
<dbReference type="AlphaFoldDB" id="A0A1I7XFB3"/>
<proteinExistence type="predicted"/>